<feature type="signal peptide" evidence="1">
    <location>
        <begin position="1"/>
        <end position="27"/>
    </location>
</feature>
<name>A0A5B9VV76_9BACT</name>
<dbReference type="AlphaFoldDB" id="A0A5B9VV76"/>
<reference evidence="3 4" key="1">
    <citation type="submission" date="2019-08" db="EMBL/GenBank/DDBJ databases">
        <title>Deep-cultivation of Planctomycetes and their phenomic and genomic characterization uncovers novel biology.</title>
        <authorList>
            <person name="Wiegand S."/>
            <person name="Jogler M."/>
            <person name="Boedeker C."/>
            <person name="Pinto D."/>
            <person name="Vollmers J."/>
            <person name="Rivas-Marin E."/>
            <person name="Kohn T."/>
            <person name="Peeters S.H."/>
            <person name="Heuer A."/>
            <person name="Rast P."/>
            <person name="Oberbeckmann S."/>
            <person name="Bunk B."/>
            <person name="Jeske O."/>
            <person name="Meyerdierks A."/>
            <person name="Storesund J.E."/>
            <person name="Kallscheuer N."/>
            <person name="Luecker S."/>
            <person name="Lage O.M."/>
            <person name="Pohl T."/>
            <person name="Merkel B.J."/>
            <person name="Hornburger P."/>
            <person name="Mueller R.-W."/>
            <person name="Bruemmer F."/>
            <person name="Labrenz M."/>
            <person name="Spormann A.M."/>
            <person name="Op den Camp H."/>
            <person name="Overmann J."/>
            <person name="Amann R."/>
            <person name="Jetten M.S.M."/>
            <person name="Mascher T."/>
            <person name="Medema M.H."/>
            <person name="Devos D.P."/>
            <person name="Kaster A.-K."/>
            <person name="Ovreas L."/>
            <person name="Rohde M."/>
            <person name="Galperin M.Y."/>
            <person name="Jogler C."/>
        </authorList>
    </citation>
    <scope>NUCLEOTIDE SEQUENCE [LARGE SCALE GENOMIC DNA]</scope>
    <source>
        <strain evidence="3 4">OJF2</strain>
    </source>
</reference>
<gene>
    <name evidence="3" type="ORF">OJF2_02920</name>
</gene>
<dbReference type="SUPFAM" id="SSF49899">
    <property type="entry name" value="Concanavalin A-like lectins/glucanases"/>
    <property type="match status" value="1"/>
</dbReference>
<dbReference type="Pfam" id="PF07589">
    <property type="entry name" value="PEP-CTERM"/>
    <property type="match status" value="1"/>
</dbReference>
<dbReference type="PROSITE" id="PS51257">
    <property type="entry name" value="PROKAR_LIPOPROTEIN"/>
    <property type="match status" value="1"/>
</dbReference>
<proteinExistence type="predicted"/>
<organism evidence="3 4">
    <name type="scientific">Aquisphaera giovannonii</name>
    <dbReference type="NCBI Taxonomy" id="406548"/>
    <lineage>
        <taxon>Bacteria</taxon>
        <taxon>Pseudomonadati</taxon>
        <taxon>Planctomycetota</taxon>
        <taxon>Planctomycetia</taxon>
        <taxon>Isosphaerales</taxon>
        <taxon>Isosphaeraceae</taxon>
        <taxon>Aquisphaera</taxon>
    </lineage>
</organism>
<dbReference type="EMBL" id="CP042997">
    <property type="protein sequence ID" value="QEH31827.1"/>
    <property type="molecule type" value="Genomic_DNA"/>
</dbReference>
<evidence type="ECO:0000313" key="4">
    <source>
        <dbReference type="Proteomes" id="UP000324233"/>
    </source>
</evidence>
<evidence type="ECO:0000259" key="2">
    <source>
        <dbReference type="Pfam" id="PF07589"/>
    </source>
</evidence>
<dbReference type="KEGG" id="agv:OJF2_02920"/>
<sequence length="218" mass="22596" precursor="true">MRHGLVLSFTGLVACLLATALPSSARAGNLLANGDFEAGNTGFTSGYTYVSTVDQITAEGEYTVGSGGWLSFGDHTSGHGNMLVANGSPNANTSVWTETVSVIPYTEYVLSFWGASVNQSSQSLPVLQAFINSTVAGNSLTLTQQGGIWLQGSAAWFSGSSSAVTLSIVDLNTAGPWNDFVIDDVSFTATVPEPTSLALLASGVVVVASRLRRGRGLH</sequence>
<dbReference type="InterPro" id="IPR013320">
    <property type="entry name" value="ConA-like_dom_sf"/>
</dbReference>
<dbReference type="Proteomes" id="UP000324233">
    <property type="component" value="Chromosome"/>
</dbReference>
<evidence type="ECO:0000313" key="3">
    <source>
        <dbReference type="EMBL" id="QEH31827.1"/>
    </source>
</evidence>
<evidence type="ECO:0000256" key="1">
    <source>
        <dbReference type="SAM" id="SignalP"/>
    </source>
</evidence>
<protein>
    <recommendedName>
        <fullName evidence="2">Ice-binding protein C-terminal domain-containing protein</fullName>
    </recommendedName>
</protein>
<keyword evidence="1" id="KW-0732">Signal</keyword>
<feature type="chain" id="PRO_5022763246" description="Ice-binding protein C-terminal domain-containing protein" evidence="1">
    <location>
        <begin position="28"/>
        <end position="218"/>
    </location>
</feature>
<accession>A0A5B9VV76</accession>
<feature type="domain" description="Ice-binding protein C-terminal" evidence="2">
    <location>
        <begin position="190"/>
        <end position="213"/>
    </location>
</feature>
<dbReference type="Gene3D" id="2.60.120.260">
    <property type="entry name" value="Galactose-binding domain-like"/>
    <property type="match status" value="1"/>
</dbReference>
<dbReference type="NCBIfam" id="TIGR02595">
    <property type="entry name" value="PEP_CTERM"/>
    <property type="match status" value="1"/>
</dbReference>
<keyword evidence="4" id="KW-1185">Reference proteome</keyword>
<dbReference type="InterPro" id="IPR013424">
    <property type="entry name" value="Ice-binding_C"/>
</dbReference>